<keyword evidence="1" id="KW-1133">Transmembrane helix</keyword>
<name>A0ABS2R1H4_9BACI</name>
<keyword evidence="1" id="KW-0812">Transmembrane</keyword>
<dbReference type="InterPro" id="IPR002881">
    <property type="entry name" value="DUF58"/>
</dbReference>
<keyword evidence="1" id="KW-0472">Membrane</keyword>
<evidence type="ECO:0000259" key="2">
    <source>
        <dbReference type="Pfam" id="PF01882"/>
    </source>
</evidence>
<comment type="caution">
    <text evidence="3">The sequence shown here is derived from an EMBL/GenBank/DDBJ whole genome shotgun (WGS) entry which is preliminary data.</text>
</comment>
<gene>
    <name evidence="3" type="ORF">JOC83_003981</name>
</gene>
<dbReference type="RefSeq" id="WP_205189057.1">
    <property type="nucleotide sequence ID" value="NZ_JAFBFC010000014.1"/>
</dbReference>
<dbReference type="PANTHER" id="PTHR34351">
    <property type="entry name" value="SLR1927 PROTEIN-RELATED"/>
    <property type="match status" value="1"/>
</dbReference>
<proteinExistence type="predicted"/>
<accession>A0ABS2R1H4</accession>
<feature type="domain" description="DUF58" evidence="2">
    <location>
        <begin position="205"/>
        <end position="361"/>
    </location>
</feature>
<organism evidence="3 4">
    <name type="scientific">Priestia iocasae</name>
    <dbReference type="NCBI Taxonomy" id="2291674"/>
    <lineage>
        <taxon>Bacteria</taxon>
        <taxon>Bacillati</taxon>
        <taxon>Bacillota</taxon>
        <taxon>Bacilli</taxon>
        <taxon>Bacillales</taxon>
        <taxon>Bacillaceae</taxon>
        <taxon>Priestia</taxon>
    </lineage>
</organism>
<dbReference type="Pfam" id="PF01882">
    <property type="entry name" value="DUF58"/>
    <property type="match status" value="1"/>
</dbReference>
<feature type="transmembrane region" description="Helical" evidence="1">
    <location>
        <begin position="12"/>
        <end position="31"/>
    </location>
</feature>
<reference evidence="3 4" key="1">
    <citation type="submission" date="2021-01" db="EMBL/GenBank/DDBJ databases">
        <title>Genomic Encyclopedia of Type Strains, Phase IV (KMG-IV): sequencing the most valuable type-strain genomes for metagenomic binning, comparative biology and taxonomic classification.</title>
        <authorList>
            <person name="Goeker M."/>
        </authorList>
    </citation>
    <scope>NUCLEOTIDE SEQUENCE [LARGE SCALE GENOMIC DNA]</scope>
    <source>
        <strain evidence="3 4">DSM 104297</strain>
    </source>
</reference>
<protein>
    <submittedName>
        <fullName evidence="3">Uncharacterized protein (DUF58 family)</fullName>
    </submittedName>
</protein>
<dbReference type="PANTHER" id="PTHR34351:SF2">
    <property type="entry name" value="DUF58 DOMAIN-CONTAINING PROTEIN"/>
    <property type="match status" value="1"/>
</dbReference>
<sequence>MRNRTRYMAQKSLKVLLFVSLLVIIFIYAMFQGGFVSWFLFYSFLPFALYGFLLLIYPLSRLKVERNINKRQEHSLIVSITIKRTLPFPLLFLMIEDVLPTHLAHYYGENACKIMVYPLFRRELSIQYTLDDLPRGEHVFQEIRIQTSDFLGFVNREHSYKQEDVYLVYPKIVEIKPRRLTSTFESGELNSPFPVHQENTLMSGIREYQPGDQFSWVDWKATARKDVLISKEFESKQTSSLCVLVDGMTSEAFEERVVFGASMLSAYQKIGVDIEFITVDTESIKHFRRDSKSFYEIMHQLARIQPDDEAHFSYALMDPLFQLERAGLAIVVTSTLTNELCTALQQKFNPNVNVIVFLVKEAGVTLNEEEKMVERKLTSYRYRILTIYEKNFADALIEVSRR</sequence>
<dbReference type="EMBL" id="JAFBFC010000014">
    <property type="protein sequence ID" value="MBM7705072.1"/>
    <property type="molecule type" value="Genomic_DNA"/>
</dbReference>
<evidence type="ECO:0000256" key="1">
    <source>
        <dbReference type="SAM" id="Phobius"/>
    </source>
</evidence>
<feature type="transmembrane region" description="Helical" evidence="1">
    <location>
        <begin position="37"/>
        <end position="57"/>
    </location>
</feature>
<dbReference type="Proteomes" id="UP000809829">
    <property type="component" value="Unassembled WGS sequence"/>
</dbReference>
<evidence type="ECO:0000313" key="4">
    <source>
        <dbReference type="Proteomes" id="UP000809829"/>
    </source>
</evidence>
<keyword evidence="4" id="KW-1185">Reference proteome</keyword>
<evidence type="ECO:0000313" key="3">
    <source>
        <dbReference type="EMBL" id="MBM7705072.1"/>
    </source>
</evidence>